<gene>
    <name evidence="1" type="ORF">EA660_18155</name>
</gene>
<dbReference type="Proteomes" id="UP000292627">
    <property type="component" value="Unassembled WGS sequence"/>
</dbReference>
<dbReference type="AlphaFoldDB" id="A0A4Q8L4L3"/>
<accession>A0A4Q8L4L3</accession>
<proteinExistence type="predicted"/>
<dbReference type="Pfam" id="PF07102">
    <property type="entry name" value="YbcO"/>
    <property type="match status" value="1"/>
</dbReference>
<dbReference type="Gene3D" id="3.30.50.20">
    <property type="entry name" value="prophage-derive protein ybcO"/>
    <property type="match status" value="1"/>
</dbReference>
<sequence>MIISKKLRESAGHPDARCMLNIAGVCPDHTESKTAGNMLCHVRLIGEVGGGQKPDDISACFGCGPCHRVFDSNGTTSVLSDEDWMFYALRGVTRTLRWWYEHGFLTIKGAA</sequence>
<dbReference type="OrthoDB" id="7068425at2"/>
<comment type="caution">
    <text evidence="1">The sequence shown here is derived from an EMBL/GenBank/DDBJ whole genome shotgun (WGS) entry which is preliminary data.</text>
</comment>
<reference evidence="1 2" key="1">
    <citation type="submission" date="2019-02" db="EMBL/GenBank/DDBJ databases">
        <title>WGS of Pseudoxanthomonas species novum from clinical isolates.</title>
        <authorList>
            <person name="Bernier A.-M."/>
            <person name="Bernard K."/>
            <person name="Vachon A."/>
        </authorList>
    </citation>
    <scope>NUCLEOTIDE SEQUENCE [LARGE SCALE GENOMIC DNA]</scope>
    <source>
        <strain evidence="1 2">NML171200</strain>
    </source>
</reference>
<dbReference type="RefSeq" id="WP_130552881.1">
    <property type="nucleotide sequence ID" value="NZ_SHMC01000010.1"/>
</dbReference>
<dbReference type="InterPro" id="IPR010774">
    <property type="entry name" value="YbcO"/>
</dbReference>
<evidence type="ECO:0000313" key="1">
    <source>
        <dbReference type="EMBL" id="TAA20314.1"/>
    </source>
</evidence>
<protein>
    <submittedName>
        <fullName evidence="1">DUF1364 family protein</fullName>
    </submittedName>
</protein>
<dbReference type="EMBL" id="SHMC01000010">
    <property type="protein sequence ID" value="TAA20314.1"/>
    <property type="molecule type" value="Genomic_DNA"/>
</dbReference>
<organism evidence="1 2">
    <name type="scientific">Pseudoxanthomonas winnipegensis</name>
    <dbReference type="NCBI Taxonomy" id="2480810"/>
    <lineage>
        <taxon>Bacteria</taxon>
        <taxon>Pseudomonadati</taxon>
        <taxon>Pseudomonadota</taxon>
        <taxon>Gammaproteobacteria</taxon>
        <taxon>Lysobacterales</taxon>
        <taxon>Lysobacteraceae</taxon>
        <taxon>Pseudoxanthomonas</taxon>
    </lineage>
</organism>
<evidence type="ECO:0000313" key="2">
    <source>
        <dbReference type="Proteomes" id="UP000292627"/>
    </source>
</evidence>
<name>A0A4Q8L4L3_9GAMM</name>